<evidence type="ECO:0000256" key="8">
    <source>
        <dbReference type="ARBA" id="ARBA00023125"/>
    </source>
</evidence>
<keyword evidence="8" id="KW-0238">DNA-binding</keyword>
<evidence type="ECO:0000256" key="11">
    <source>
        <dbReference type="ARBA" id="ARBA00031671"/>
    </source>
</evidence>
<dbReference type="FunFam" id="1.10.579.10:FF:000002">
    <property type="entry name" value="Deoxyribodipyrimidine photolyase"/>
    <property type="match status" value="1"/>
</dbReference>
<dbReference type="InterPro" id="IPR052219">
    <property type="entry name" value="Photolyase_Class-2"/>
</dbReference>
<comment type="catalytic activity">
    <reaction evidence="12">
        <text>cyclobutadipyrimidine (in DNA) = 2 pyrimidine residues (in DNA).</text>
        <dbReference type="EC" id="4.1.99.3"/>
    </reaction>
</comment>
<evidence type="ECO:0000256" key="10">
    <source>
        <dbReference type="ARBA" id="ARBA00023239"/>
    </source>
</evidence>
<evidence type="ECO:0000256" key="9">
    <source>
        <dbReference type="ARBA" id="ARBA00023204"/>
    </source>
</evidence>
<dbReference type="PROSITE" id="PS01083">
    <property type="entry name" value="DNA_PHOTOLYASES_2_1"/>
    <property type="match status" value="1"/>
</dbReference>
<protein>
    <recommendedName>
        <fullName evidence="4">Deoxyribodipyrimidine photo-lyase</fullName>
        <ecNumber evidence="3">4.1.99.3</ecNumber>
    </recommendedName>
    <alternativeName>
        <fullName evidence="11">DNA photolyase</fullName>
    </alternativeName>
</protein>
<dbReference type="PROSITE" id="PS01084">
    <property type="entry name" value="DNA_PHOTOLYASES_2_2"/>
    <property type="match status" value="1"/>
</dbReference>
<dbReference type="PANTHER" id="PTHR10211:SF0">
    <property type="entry name" value="DEOXYRIBODIPYRIMIDINE PHOTO-LYASE"/>
    <property type="match status" value="1"/>
</dbReference>
<accession>A0A7S1RYE5</accession>
<evidence type="ECO:0000256" key="3">
    <source>
        <dbReference type="ARBA" id="ARBA00013149"/>
    </source>
</evidence>
<dbReference type="EC" id="4.1.99.3" evidence="3"/>
<proteinExistence type="inferred from homology"/>
<sequence length="197" mass="22533">MGKGGESFLEESIVRRELSDNFCWFQEKYDSLQGAAGWAQETLVVHESDKREHLYSREDLEAGKTHDDLWNAAQLQMVKEGKMHGFLRMYWAKKILEWSAKPEEALSIAIWLNDKYNLDGRDPNGYVGCMWSICGIHDMGWTERPIFGKIRFMNYAGCKRKFKIPEFVARYPPAAEHAVALGGESPAPSAKKRAKKA</sequence>
<organism evidence="13">
    <name type="scientific">Alexandrium catenella</name>
    <name type="common">Red tide dinoflagellate</name>
    <name type="synonym">Gonyaulax catenella</name>
    <dbReference type="NCBI Taxonomy" id="2925"/>
    <lineage>
        <taxon>Eukaryota</taxon>
        <taxon>Sar</taxon>
        <taxon>Alveolata</taxon>
        <taxon>Dinophyceae</taxon>
        <taxon>Gonyaulacales</taxon>
        <taxon>Pyrocystaceae</taxon>
        <taxon>Alexandrium</taxon>
    </lineage>
</organism>
<keyword evidence="5" id="KW-0285">Flavoprotein</keyword>
<dbReference type="AlphaFoldDB" id="A0A7S1RYE5"/>
<dbReference type="Gene3D" id="1.10.579.10">
    <property type="entry name" value="DNA Cyclobutane Dipyrimidine Photolyase, subunit A, domain 3"/>
    <property type="match status" value="1"/>
</dbReference>
<keyword evidence="7" id="KW-0274">FAD</keyword>
<keyword evidence="9" id="KW-0234">DNA repair</keyword>
<gene>
    <name evidence="13" type="ORF">ACAT0790_LOCUS56368</name>
</gene>
<evidence type="ECO:0000313" key="13">
    <source>
        <dbReference type="EMBL" id="CAD9179596.1"/>
    </source>
</evidence>
<dbReference type="InterPro" id="IPR032673">
    <property type="entry name" value="DNA_photolyase_2_CS"/>
</dbReference>
<dbReference type="PANTHER" id="PTHR10211">
    <property type="entry name" value="DEOXYRIBODIPYRIMIDINE PHOTOLYASE"/>
    <property type="match status" value="1"/>
</dbReference>
<comment type="cofactor">
    <cofactor evidence="1">
        <name>FAD</name>
        <dbReference type="ChEBI" id="CHEBI:57692"/>
    </cofactor>
</comment>
<evidence type="ECO:0000256" key="1">
    <source>
        <dbReference type="ARBA" id="ARBA00001974"/>
    </source>
</evidence>
<evidence type="ECO:0000256" key="12">
    <source>
        <dbReference type="ARBA" id="ARBA00033999"/>
    </source>
</evidence>
<keyword evidence="6" id="KW-0227">DNA damage</keyword>
<evidence type="ECO:0000256" key="4">
    <source>
        <dbReference type="ARBA" id="ARBA00014046"/>
    </source>
</evidence>
<evidence type="ECO:0000256" key="5">
    <source>
        <dbReference type="ARBA" id="ARBA00022630"/>
    </source>
</evidence>
<dbReference type="GO" id="GO:0003904">
    <property type="term" value="F:deoxyribodipyrimidine photo-lyase activity"/>
    <property type="evidence" value="ECO:0007669"/>
    <property type="project" value="UniProtKB-EC"/>
</dbReference>
<dbReference type="Gene3D" id="1.25.40.80">
    <property type="match status" value="1"/>
</dbReference>
<evidence type="ECO:0000256" key="7">
    <source>
        <dbReference type="ARBA" id="ARBA00022827"/>
    </source>
</evidence>
<dbReference type="EMBL" id="HBGE01094701">
    <property type="protein sequence ID" value="CAD9179596.1"/>
    <property type="molecule type" value="Transcribed_RNA"/>
</dbReference>
<evidence type="ECO:0000256" key="2">
    <source>
        <dbReference type="ARBA" id="ARBA00006409"/>
    </source>
</evidence>
<keyword evidence="10" id="KW-0456">Lyase</keyword>
<dbReference type="GO" id="GO:0003677">
    <property type="term" value="F:DNA binding"/>
    <property type="evidence" value="ECO:0007669"/>
    <property type="project" value="UniProtKB-KW"/>
</dbReference>
<dbReference type="InterPro" id="IPR036134">
    <property type="entry name" value="Crypto/Photolyase_FAD-like_sf"/>
</dbReference>
<reference evidence="13" key="1">
    <citation type="submission" date="2021-01" db="EMBL/GenBank/DDBJ databases">
        <authorList>
            <person name="Corre E."/>
            <person name="Pelletier E."/>
            <person name="Niang G."/>
            <person name="Scheremetjew M."/>
            <person name="Finn R."/>
            <person name="Kale V."/>
            <person name="Holt S."/>
            <person name="Cochrane G."/>
            <person name="Meng A."/>
            <person name="Brown T."/>
            <person name="Cohen L."/>
        </authorList>
    </citation>
    <scope>NUCLEOTIDE SEQUENCE</scope>
    <source>
        <strain evidence="13">OF101</strain>
    </source>
</reference>
<name>A0A7S1RYE5_ALECA</name>
<comment type="similarity">
    <text evidence="2">Belongs to the DNA photolyase class-2 family.</text>
</comment>
<dbReference type="GO" id="GO:0000719">
    <property type="term" value="P:photoreactive repair"/>
    <property type="evidence" value="ECO:0007669"/>
    <property type="project" value="TreeGrafter"/>
</dbReference>
<dbReference type="SUPFAM" id="SSF48173">
    <property type="entry name" value="Cryptochrome/photolyase FAD-binding domain"/>
    <property type="match status" value="1"/>
</dbReference>
<evidence type="ECO:0000256" key="6">
    <source>
        <dbReference type="ARBA" id="ARBA00022763"/>
    </source>
</evidence>